<keyword evidence="3 9" id="KW-0479">Metal-binding</keyword>
<evidence type="ECO:0000256" key="6">
    <source>
        <dbReference type="ARBA" id="ARBA00022833"/>
    </source>
</evidence>
<dbReference type="SUPFAM" id="SSF142695">
    <property type="entry name" value="RibA-like"/>
    <property type="match status" value="1"/>
</dbReference>
<evidence type="ECO:0000256" key="3">
    <source>
        <dbReference type="ARBA" id="ARBA00022723"/>
    </source>
</evidence>
<feature type="active site" description="Proton acceptor" evidence="9">
    <location>
        <position position="126"/>
    </location>
</feature>
<feature type="binding site" evidence="9">
    <location>
        <position position="70"/>
    </location>
    <ligand>
        <name>GTP</name>
        <dbReference type="ChEBI" id="CHEBI:37565"/>
    </ligand>
</feature>
<dbReference type="PANTHER" id="PTHR21327">
    <property type="entry name" value="GTP CYCLOHYDROLASE II-RELATED"/>
    <property type="match status" value="1"/>
</dbReference>
<evidence type="ECO:0000256" key="1">
    <source>
        <dbReference type="ARBA" id="ARBA00004853"/>
    </source>
</evidence>
<reference evidence="12" key="1">
    <citation type="submission" date="2015-10" db="EMBL/GenBank/DDBJ databases">
        <title>Metagenome-Assembled Genomes uncover a global brackish microbiome.</title>
        <authorList>
            <person name="Hugerth L.W."/>
            <person name="Larsson J."/>
            <person name="Alneberg J."/>
            <person name="Lindh M.V."/>
            <person name="Legrand C."/>
            <person name="Pinhassi J."/>
            <person name="Andersson A."/>
        </authorList>
    </citation>
    <scope>NUCLEOTIDE SEQUENCE [LARGE SCALE GENOMIC DNA]</scope>
</reference>
<dbReference type="GO" id="GO:0009231">
    <property type="term" value="P:riboflavin biosynthetic process"/>
    <property type="evidence" value="ECO:0007669"/>
    <property type="project" value="UniProtKB-UniRule"/>
</dbReference>
<feature type="binding site" evidence="9">
    <location>
        <position position="114"/>
    </location>
    <ligand>
        <name>GTP</name>
        <dbReference type="ChEBI" id="CHEBI:37565"/>
    </ligand>
</feature>
<dbReference type="GO" id="GO:0008270">
    <property type="term" value="F:zinc ion binding"/>
    <property type="evidence" value="ECO:0007669"/>
    <property type="project" value="UniProtKB-UniRule"/>
</dbReference>
<organism evidence="11 12">
    <name type="scientific">SAR86 cluster bacterium BACL1 MAG-120920-bin57</name>
    <dbReference type="NCBI Taxonomy" id="1655571"/>
    <lineage>
        <taxon>Bacteria</taxon>
        <taxon>Pseudomonadati</taxon>
        <taxon>Pseudomonadota</taxon>
        <taxon>Gammaproteobacteria</taxon>
        <taxon>SAR86 cluster</taxon>
    </lineage>
</organism>
<dbReference type="FunFam" id="3.40.50.10990:FF:000002">
    <property type="entry name" value="GTP cyclohydrolase-2"/>
    <property type="match status" value="1"/>
</dbReference>
<keyword evidence="7 9" id="KW-0342">GTP-binding</keyword>
<dbReference type="Gene3D" id="3.40.50.10990">
    <property type="entry name" value="GTP cyclohydrolase II"/>
    <property type="match status" value="1"/>
</dbReference>
<accession>A0A0R2PPH5</accession>
<comment type="function">
    <text evidence="9">Catalyzes the conversion of GTP to 2,5-diamino-6-ribosylamino-4(3H)-pyrimidinone 5'-phosphate (DARP), formate and pyrophosphate.</text>
</comment>
<protein>
    <recommendedName>
        <fullName evidence="9">GTP cyclohydrolase-2</fullName>
        <ecNumber evidence="9">3.5.4.25</ecNumber>
    </recommendedName>
    <alternativeName>
        <fullName evidence="9">GTP cyclohydrolase II</fullName>
    </alternativeName>
</protein>
<evidence type="ECO:0000256" key="7">
    <source>
        <dbReference type="ARBA" id="ARBA00023134"/>
    </source>
</evidence>
<keyword evidence="6 9" id="KW-0862">Zinc</keyword>
<feature type="binding site" evidence="9">
    <location>
        <position position="149"/>
    </location>
    <ligand>
        <name>GTP</name>
        <dbReference type="ChEBI" id="CHEBI:37565"/>
    </ligand>
</feature>
<feature type="domain" description="GTP cyclohydrolase II" evidence="10">
    <location>
        <begin position="8"/>
        <end position="169"/>
    </location>
</feature>
<dbReference type="PANTHER" id="PTHR21327:SF18">
    <property type="entry name" value="3,4-DIHYDROXY-2-BUTANONE 4-PHOSPHATE SYNTHASE"/>
    <property type="match status" value="1"/>
</dbReference>
<feature type="binding site" evidence="9">
    <location>
        <position position="154"/>
    </location>
    <ligand>
        <name>GTP</name>
        <dbReference type="ChEBI" id="CHEBI:37565"/>
    </ligand>
</feature>
<dbReference type="InterPro" id="IPR036144">
    <property type="entry name" value="RibA-like_sf"/>
</dbReference>
<gene>
    <name evidence="9" type="primary">ribA</name>
    <name evidence="11" type="ORF">ABR63_05765</name>
</gene>
<evidence type="ECO:0000256" key="9">
    <source>
        <dbReference type="HAMAP-Rule" id="MF_00179"/>
    </source>
</evidence>
<evidence type="ECO:0000256" key="4">
    <source>
        <dbReference type="ARBA" id="ARBA00022741"/>
    </source>
</evidence>
<feature type="active site" description="Nucleophile" evidence="9">
    <location>
        <position position="128"/>
    </location>
</feature>
<dbReference type="Pfam" id="PF00925">
    <property type="entry name" value="GTP_cyclohydro2"/>
    <property type="match status" value="1"/>
</dbReference>
<comment type="catalytic activity">
    <reaction evidence="8 9">
        <text>GTP + 4 H2O = 2,5-diamino-6-hydroxy-4-(5-phosphoribosylamino)-pyrimidine + formate + 2 phosphate + 3 H(+)</text>
        <dbReference type="Rhea" id="RHEA:23704"/>
        <dbReference type="ChEBI" id="CHEBI:15377"/>
        <dbReference type="ChEBI" id="CHEBI:15378"/>
        <dbReference type="ChEBI" id="CHEBI:15740"/>
        <dbReference type="ChEBI" id="CHEBI:37565"/>
        <dbReference type="ChEBI" id="CHEBI:43474"/>
        <dbReference type="ChEBI" id="CHEBI:58614"/>
        <dbReference type="EC" id="3.5.4.25"/>
    </reaction>
</comment>
<dbReference type="InterPro" id="IPR032677">
    <property type="entry name" value="GTP_cyclohydro_II"/>
</dbReference>
<evidence type="ECO:0000256" key="5">
    <source>
        <dbReference type="ARBA" id="ARBA00022801"/>
    </source>
</evidence>
<dbReference type="Proteomes" id="UP000050874">
    <property type="component" value="Unassembled WGS sequence"/>
</dbReference>
<evidence type="ECO:0000313" key="12">
    <source>
        <dbReference type="Proteomes" id="UP000050874"/>
    </source>
</evidence>
<dbReference type="InterPro" id="IPR000926">
    <property type="entry name" value="RibA"/>
</dbReference>
<feature type="binding site" evidence="9">
    <location>
        <begin position="92"/>
        <end position="94"/>
    </location>
    <ligand>
        <name>GTP</name>
        <dbReference type="ChEBI" id="CHEBI:37565"/>
    </ligand>
</feature>
<dbReference type="EMBL" id="LIAV01000267">
    <property type="protein sequence ID" value="KRO38923.1"/>
    <property type="molecule type" value="Genomic_DNA"/>
</dbReference>
<feature type="binding site" evidence="9">
    <location>
        <begin position="49"/>
        <end position="53"/>
    </location>
    <ligand>
        <name>GTP</name>
        <dbReference type="ChEBI" id="CHEBI:37565"/>
    </ligand>
</feature>
<dbReference type="GO" id="GO:0005525">
    <property type="term" value="F:GTP binding"/>
    <property type="evidence" value="ECO:0007669"/>
    <property type="project" value="UniProtKB-KW"/>
</dbReference>
<keyword evidence="2 9" id="KW-0686">Riboflavin biosynthesis</keyword>
<dbReference type="UniPathway" id="UPA00275">
    <property type="reaction ID" value="UER00400"/>
</dbReference>
<dbReference type="HAMAP" id="MF_00179">
    <property type="entry name" value="RibA"/>
    <property type="match status" value="1"/>
</dbReference>
<feature type="binding site" evidence="9">
    <location>
        <position position="65"/>
    </location>
    <ligand>
        <name>Zn(2+)</name>
        <dbReference type="ChEBI" id="CHEBI:29105"/>
        <note>catalytic</note>
    </ligand>
</feature>
<dbReference type="NCBIfam" id="TIGR00505">
    <property type="entry name" value="ribA"/>
    <property type="match status" value="1"/>
</dbReference>
<comment type="caution">
    <text evidence="11">The sequence shown here is derived from an EMBL/GenBank/DDBJ whole genome shotgun (WGS) entry which is preliminary data.</text>
</comment>
<comment type="similarity">
    <text evidence="9">Belongs to the GTP cyclohydrolase II family.</text>
</comment>
<evidence type="ECO:0000259" key="10">
    <source>
        <dbReference type="Pfam" id="PF00925"/>
    </source>
</evidence>
<dbReference type="CDD" id="cd00641">
    <property type="entry name" value="GTP_cyclohydro2"/>
    <property type="match status" value="1"/>
</dbReference>
<dbReference type="AlphaFoldDB" id="A0A0R2PPH5"/>
<proteinExistence type="inferred from homology"/>
<dbReference type="GO" id="GO:0005829">
    <property type="term" value="C:cytosol"/>
    <property type="evidence" value="ECO:0007669"/>
    <property type="project" value="TreeGrafter"/>
</dbReference>
<dbReference type="EC" id="3.5.4.25" evidence="9"/>
<keyword evidence="4 9" id="KW-0547">Nucleotide-binding</keyword>
<dbReference type="NCBIfam" id="NF001591">
    <property type="entry name" value="PRK00393.1"/>
    <property type="match status" value="1"/>
</dbReference>
<dbReference type="GO" id="GO:0003935">
    <property type="term" value="F:GTP cyclohydrolase II activity"/>
    <property type="evidence" value="ECO:0007669"/>
    <property type="project" value="UniProtKB-UniRule"/>
</dbReference>
<evidence type="ECO:0000313" key="11">
    <source>
        <dbReference type="EMBL" id="KRO38923.1"/>
    </source>
</evidence>
<comment type="pathway">
    <text evidence="1 9">Cofactor biosynthesis; riboflavin biosynthesis; 5-amino-6-(D-ribitylamino)uracil from GTP: step 1/4.</text>
</comment>
<evidence type="ECO:0000256" key="2">
    <source>
        <dbReference type="ARBA" id="ARBA00022619"/>
    </source>
</evidence>
<evidence type="ECO:0000256" key="8">
    <source>
        <dbReference type="ARBA" id="ARBA00049295"/>
    </source>
</evidence>
<comment type="cofactor">
    <cofactor evidence="9">
        <name>Zn(2+)</name>
        <dbReference type="ChEBI" id="CHEBI:29105"/>
    </cofactor>
    <text evidence="9">Binds 1 zinc ion per subunit.</text>
</comment>
<feature type="binding site" evidence="9">
    <location>
        <position position="54"/>
    </location>
    <ligand>
        <name>Zn(2+)</name>
        <dbReference type="ChEBI" id="CHEBI:29105"/>
        <note>catalytic</note>
    </ligand>
</feature>
<feature type="binding site" evidence="9">
    <location>
        <position position="67"/>
    </location>
    <ligand>
        <name>Zn(2+)</name>
        <dbReference type="ChEBI" id="CHEBI:29105"/>
        <note>catalytic</note>
    </ligand>
</feature>
<sequence length="194" mass="21357">MTNCSFKAQSKLPTNHGEFTLSAFEEDNGKEHLALTFGDVEGQDVALCRVHSECLTGDALLSLRCDCGPQLQAALKMIAEHQSGILLYLRQEGRGIGLVNKIRAYALQDQGHDTVEANESLGFAADLRNYQICSDMLKHFNISAVNLLTNNPKKVQALEDAGINVANRMSLHVGENDSNKDYLETKRDKLGHLT</sequence>
<name>A0A0R2PPH5_9GAMM</name>
<keyword evidence="5 9" id="KW-0378">Hydrolase</keyword>